<dbReference type="EMBL" id="KQ001754">
    <property type="protein sequence ID" value="KJP85072.1"/>
    <property type="molecule type" value="Genomic_DNA"/>
</dbReference>
<dbReference type="VEuPathDB" id="PlasmoDB:AK88_05294"/>
<feature type="region of interest" description="Disordered" evidence="1">
    <location>
        <begin position="173"/>
        <end position="315"/>
    </location>
</feature>
<keyword evidence="3" id="KW-1185">Reference proteome</keyword>
<evidence type="ECO:0008006" key="4">
    <source>
        <dbReference type="Google" id="ProtNLM"/>
    </source>
</evidence>
<evidence type="ECO:0000313" key="3">
    <source>
        <dbReference type="Proteomes" id="UP000054561"/>
    </source>
</evidence>
<accession>A0A0D9QE46</accession>
<feature type="compositionally biased region" description="Low complexity" evidence="1">
    <location>
        <begin position="202"/>
        <end position="221"/>
    </location>
</feature>
<gene>
    <name evidence="2" type="ORF">AK88_05294</name>
</gene>
<proteinExistence type="predicted"/>
<sequence length="350" mass="37669">MKRQYKDDDEKQIDLYMRCILVNIFMKKIMGMKCLKRPGGHFAFGLAKGLIHDVHRQALGNVACEWKDADKGGDAQGKSAQDRDLWDIMQRWNENNRLKIGDGDWGVLGAGCHVEKKGRAKVGDADDSKDLKEKVKEEISNVQEDIKVKVSKILKGIGVCSDGDDNCVKKLLEQERDREKNDQDSRSKALGDNGPSQGDVKTSSTARPPRPSRPTAEPSSPGVGTAGLPAVGTSDTKATHKPALAKPAPAKPAPAKPAPPAKPVAPKPATAVVTTTTSSGGGGRSGGTSGAGSTGGGQAKKAETQEKCQGQTILDWRPTLIYVEHGYSVSNSTQRTHKQDRKRQRHKHDA</sequence>
<name>A0A0D9QE46_PLAFR</name>
<feature type="compositionally biased region" description="Gly residues" evidence="1">
    <location>
        <begin position="279"/>
        <end position="298"/>
    </location>
</feature>
<dbReference type="RefSeq" id="XP_012338319.1">
    <property type="nucleotide sequence ID" value="XM_012482896.1"/>
</dbReference>
<feature type="compositionally biased region" description="Pro residues" evidence="1">
    <location>
        <begin position="249"/>
        <end position="266"/>
    </location>
</feature>
<feature type="compositionally biased region" description="Low complexity" evidence="1">
    <location>
        <begin position="267"/>
        <end position="278"/>
    </location>
</feature>
<dbReference type="Proteomes" id="UP000054561">
    <property type="component" value="Unassembled WGS sequence"/>
</dbReference>
<dbReference type="AlphaFoldDB" id="A0A0D9QE46"/>
<dbReference type="GeneID" id="24270608"/>
<evidence type="ECO:0000313" key="2">
    <source>
        <dbReference type="EMBL" id="KJP85072.1"/>
    </source>
</evidence>
<feature type="compositionally biased region" description="Basic and acidic residues" evidence="1">
    <location>
        <begin position="173"/>
        <end position="189"/>
    </location>
</feature>
<organism evidence="2 3">
    <name type="scientific">Plasmodium fragile</name>
    <dbReference type="NCBI Taxonomy" id="5857"/>
    <lineage>
        <taxon>Eukaryota</taxon>
        <taxon>Sar</taxon>
        <taxon>Alveolata</taxon>
        <taxon>Apicomplexa</taxon>
        <taxon>Aconoidasida</taxon>
        <taxon>Haemosporida</taxon>
        <taxon>Plasmodiidae</taxon>
        <taxon>Plasmodium</taxon>
        <taxon>Plasmodium (Plasmodium)</taxon>
    </lineage>
</organism>
<protein>
    <recommendedName>
        <fullName evidence="4">Schizont-infected cell agglutination extracellular alpha domain-containing protein</fullName>
    </recommendedName>
</protein>
<feature type="compositionally biased region" description="Basic residues" evidence="1">
    <location>
        <begin position="335"/>
        <end position="350"/>
    </location>
</feature>
<evidence type="ECO:0000256" key="1">
    <source>
        <dbReference type="SAM" id="MobiDB-lite"/>
    </source>
</evidence>
<reference evidence="2 3" key="1">
    <citation type="submission" date="2014-03" db="EMBL/GenBank/DDBJ databases">
        <title>The Genome Sequence of Plasmodium fragile nilgiri.</title>
        <authorList>
            <consortium name="The Broad Institute Genomics Platform"/>
            <consortium name="The Broad Institute Genome Sequencing Center for Infectious Disease"/>
            <person name="Neafsey D."/>
            <person name="Duraisingh M."/>
            <person name="Young S.K."/>
            <person name="Zeng Q."/>
            <person name="Gargeya S."/>
            <person name="Abouelleil A."/>
            <person name="Alvarado L."/>
            <person name="Chapman S.B."/>
            <person name="Gainer-Dewar J."/>
            <person name="Goldberg J."/>
            <person name="Griggs A."/>
            <person name="Gujja S."/>
            <person name="Hansen M."/>
            <person name="Howarth C."/>
            <person name="Imamovic A."/>
            <person name="Larimer J."/>
            <person name="Pearson M."/>
            <person name="Poon T.W."/>
            <person name="Priest M."/>
            <person name="Roberts A."/>
            <person name="Saif S."/>
            <person name="Shea T."/>
            <person name="Sykes S."/>
            <person name="Wortman J."/>
            <person name="Nusbaum C."/>
            <person name="Birren B."/>
        </authorList>
    </citation>
    <scope>NUCLEOTIDE SEQUENCE [LARGE SCALE GENOMIC DNA]</scope>
    <source>
        <strain evidence="3">nilgiri</strain>
    </source>
</reference>
<feature type="region of interest" description="Disordered" evidence="1">
    <location>
        <begin position="327"/>
        <end position="350"/>
    </location>
</feature>